<proteinExistence type="predicted"/>
<evidence type="ECO:0000256" key="5">
    <source>
        <dbReference type="ARBA" id="ARBA00023014"/>
    </source>
</evidence>
<protein>
    <submittedName>
        <fullName evidence="7">Xanthine dehydrogenase, Fe-S binding subunit</fullName>
    </submittedName>
</protein>
<organism evidence="7 8">
    <name type="scientific">Nostocoides australiense Ben110</name>
    <dbReference type="NCBI Taxonomy" id="1193182"/>
    <lineage>
        <taxon>Bacteria</taxon>
        <taxon>Bacillati</taxon>
        <taxon>Actinomycetota</taxon>
        <taxon>Actinomycetes</taxon>
        <taxon>Micrococcales</taxon>
        <taxon>Intrasporangiaceae</taxon>
        <taxon>Nostocoides</taxon>
    </lineage>
</organism>
<comment type="caution">
    <text evidence="7">The sequence shown here is derived from an EMBL/GenBank/DDBJ whole genome shotgun (WGS) entry which is preliminary data.</text>
</comment>
<dbReference type="Gene3D" id="3.10.20.30">
    <property type="match status" value="1"/>
</dbReference>
<dbReference type="STRING" id="1193182.BN11_4510008"/>
<dbReference type="PANTHER" id="PTHR44379">
    <property type="entry name" value="OXIDOREDUCTASE WITH IRON-SULFUR SUBUNIT"/>
    <property type="match status" value="1"/>
</dbReference>
<gene>
    <name evidence="7" type="primary">xdhC</name>
    <name evidence="7" type="ORF">BN11_4510008</name>
</gene>
<name>W6JZA4_9MICO</name>
<dbReference type="RefSeq" id="WP_048699847.1">
    <property type="nucleotide sequence ID" value="NZ_HG764815.1"/>
</dbReference>
<evidence type="ECO:0000313" key="8">
    <source>
        <dbReference type="Proteomes" id="UP000035763"/>
    </source>
</evidence>
<dbReference type="InterPro" id="IPR001041">
    <property type="entry name" value="2Fe-2S_ferredoxin-type"/>
</dbReference>
<dbReference type="PROSITE" id="PS00197">
    <property type="entry name" value="2FE2S_FER_1"/>
    <property type="match status" value="1"/>
</dbReference>
<evidence type="ECO:0000256" key="1">
    <source>
        <dbReference type="ARBA" id="ARBA00022714"/>
    </source>
</evidence>
<evidence type="ECO:0000256" key="4">
    <source>
        <dbReference type="ARBA" id="ARBA00023004"/>
    </source>
</evidence>
<dbReference type="Pfam" id="PF01799">
    <property type="entry name" value="Fer2_2"/>
    <property type="match status" value="1"/>
</dbReference>
<evidence type="ECO:0000256" key="2">
    <source>
        <dbReference type="ARBA" id="ARBA00022723"/>
    </source>
</evidence>
<evidence type="ECO:0000313" key="7">
    <source>
        <dbReference type="EMBL" id="CCH74507.1"/>
    </source>
</evidence>
<dbReference type="GO" id="GO:0046872">
    <property type="term" value="F:metal ion binding"/>
    <property type="evidence" value="ECO:0007669"/>
    <property type="project" value="UniProtKB-KW"/>
</dbReference>
<dbReference type="GO" id="GO:0051537">
    <property type="term" value="F:2 iron, 2 sulfur cluster binding"/>
    <property type="evidence" value="ECO:0007669"/>
    <property type="project" value="UniProtKB-KW"/>
</dbReference>
<evidence type="ECO:0000259" key="6">
    <source>
        <dbReference type="PROSITE" id="PS51085"/>
    </source>
</evidence>
<dbReference type="PANTHER" id="PTHR44379:SF8">
    <property type="entry name" value="XANTHINE DEHYDROGENASE IRON-SULFUR-BINDING SUBUNIT XDHC-RELATED"/>
    <property type="match status" value="1"/>
</dbReference>
<dbReference type="Proteomes" id="UP000035763">
    <property type="component" value="Unassembled WGS sequence"/>
</dbReference>
<keyword evidence="3" id="KW-0560">Oxidoreductase</keyword>
<dbReference type="SUPFAM" id="SSF47741">
    <property type="entry name" value="CO dehydrogenase ISP C-domain like"/>
    <property type="match status" value="1"/>
</dbReference>
<dbReference type="InterPro" id="IPR036010">
    <property type="entry name" value="2Fe-2S_ferredoxin-like_sf"/>
</dbReference>
<dbReference type="Pfam" id="PF00111">
    <property type="entry name" value="Fer2"/>
    <property type="match status" value="1"/>
</dbReference>
<dbReference type="InterPro" id="IPR002888">
    <property type="entry name" value="2Fe-2S-bd"/>
</dbReference>
<dbReference type="InterPro" id="IPR051452">
    <property type="entry name" value="Diverse_Oxidoreductases"/>
</dbReference>
<dbReference type="InterPro" id="IPR006058">
    <property type="entry name" value="2Fe2S_fd_BS"/>
</dbReference>
<keyword evidence="1" id="KW-0001">2Fe-2S</keyword>
<keyword evidence="8" id="KW-1185">Reference proteome</keyword>
<dbReference type="OrthoDB" id="9758509at2"/>
<dbReference type="PROSITE" id="PS51085">
    <property type="entry name" value="2FE2S_FER_2"/>
    <property type="match status" value="1"/>
</dbReference>
<dbReference type="SUPFAM" id="SSF54292">
    <property type="entry name" value="2Fe-2S ferredoxin-like"/>
    <property type="match status" value="1"/>
</dbReference>
<keyword evidence="5" id="KW-0411">Iron-sulfur</keyword>
<dbReference type="CDD" id="cd00207">
    <property type="entry name" value="fer2"/>
    <property type="match status" value="1"/>
</dbReference>
<dbReference type="InterPro" id="IPR036884">
    <property type="entry name" value="2Fe-2S-bd_dom_sf"/>
</dbReference>
<dbReference type="InterPro" id="IPR012675">
    <property type="entry name" value="Beta-grasp_dom_sf"/>
</dbReference>
<accession>W6JZA4</accession>
<dbReference type="AlphaFoldDB" id="W6JZA4"/>
<evidence type="ECO:0000256" key="3">
    <source>
        <dbReference type="ARBA" id="ARBA00023002"/>
    </source>
</evidence>
<reference evidence="7 8" key="1">
    <citation type="journal article" date="2013" name="ISME J.">
        <title>A metabolic model for members of the genus Tetrasphaera involved in enhanced biological phosphorus removal.</title>
        <authorList>
            <person name="Kristiansen R."/>
            <person name="Nguyen H.T.T."/>
            <person name="Saunders A.M."/>
            <person name="Nielsen J.L."/>
            <person name="Wimmer R."/>
            <person name="Le V.Q."/>
            <person name="McIlroy S.J."/>
            <person name="Petrovski S."/>
            <person name="Seviour R.J."/>
            <person name="Calteau A."/>
            <person name="Nielsen K.L."/>
            <person name="Nielsen P.H."/>
        </authorList>
    </citation>
    <scope>NUCLEOTIDE SEQUENCE [LARGE SCALE GENOMIC DNA]</scope>
    <source>
        <strain evidence="7 8">Ben110</strain>
    </source>
</reference>
<sequence>MTSNSVTFSLNGVDRTVDVPGAETLLDTLRDRLNLRGSKEGCLEGECGACTVLVDDRPIDACIYPTAACGGRRVRTVEGLSDGGVPSLLQRAMVRSGSIQCGFCTPGFVVAVTALLERESNPSRADIADAVNGNICRCTGYAQIIEAVQAVVADSLAAGTGQEVEA</sequence>
<dbReference type="GO" id="GO:0016491">
    <property type="term" value="F:oxidoreductase activity"/>
    <property type="evidence" value="ECO:0007669"/>
    <property type="project" value="UniProtKB-KW"/>
</dbReference>
<dbReference type="EMBL" id="CAJA01000392">
    <property type="protein sequence ID" value="CCH74507.1"/>
    <property type="molecule type" value="Genomic_DNA"/>
</dbReference>
<keyword evidence="2" id="KW-0479">Metal-binding</keyword>
<feature type="domain" description="2Fe-2S ferredoxin-type" evidence="6">
    <location>
        <begin position="4"/>
        <end position="80"/>
    </location>
</feature>
<dbReference type="Gene3D" id="1.10.150.120">
    <property type="entry name" value="[2Fe-2S]-binding domain"/>
    <property type="match status" value="1"/>
</dbReference>
<keyword evidence="4" id="KW-0408">Iron</keyword>